<comment type="caution">
    <text evidence="2">The sequence shown here is derived from an EMBL/GenBank/DDBJ whole genome shotgun (WGS) entry which is preliminary data.</text>
</comment>
<evidence type="ECO:0000313" key="2">
    <source>
        <dbReference type="EMBL" id="GAA3798686.1"/>
    </source>
</evidence>
<proteinExistence type="predicted"/>
<feature type="transmembrane region" description="Helical" evidence="1">
    <location>
        <begin position="253"/>
        <end position="273"/>
    </location>
</feature>
<keyword evidence="3" id="KW-1185">Reference proteome</keyword>
<evidence type="ECO:0000313" key="3">
    <source>
        <dbReference type="Proteomes" id="UP001501009"/>
    </source>
</evidence>
<dbReference type="EMBL" id="BAABDE010000017">
    <property type="protein sequence ID" value="GAA3798686.1"/>
    <property type="molecule type" value="Genomic_DNA"/>
</dbReference>
<sequence>MATAVHRVIVPAMTTDHLTPNRPTEPAQSAQHARRVRHAASKVPEVTVYFWIIKVLTTGMGETASDWLAHLLGPIPAVGIGGVGFVAALAVQFAVRRYVAWIYWTAIVVVSVFGTMAADVLHVGLGVPYLISTPFFMVALAAVFFLWYRSEGTLSIHSIHTRRREAFYWAAVLATFALGTAAGDLTATIGLGYLGSAVVYAAAIAVPAVAHRWGSLNAVAAFWSAYVITRPLGASVADWMAMSHQRGGLNLGLGPVTLSWTVAILGFVGYLAVSRADVDVRSDG</sequence>
<feature type="transmembrane region" description="Helical" evidence="1">
    <location>
        <begin position="189"/>
        <end position="209"/>
    </location>
</feature>
<accession>A0ABP7HLI1</accession>
<protein>
    <submittedName>
        <fullName evidence="2">Membrane protein</fullName>
    </submittedName>
</protein>
<evidence type="ECO:0000256" key="1">
    <source>
        <dbReference type="SAM" id="Phobius"/>
    </source>
</evidence>
<keyword evidence="1" id="KW-1133">Transmembrane helix</keyword>
<feature type="transmembrane region" description="Helical" evidence="1">
    <location>
        <begin position="67"/>
        <end position="91"/>
    </location>
</feature>
<organism evidence="2 3">
    <name type="scientific">Streptomyces coacervatus</name>
    <dbReference type="NCBI Taxonomy" id="647381"/>
    <lineage>
        <taxon>Bacteria</taxon>
        <taxon>Bacillati</taxon>
        <taxon>Actinomycetota</taxon>
        <taxon>Actinomycetes</taxon>
        <taxon>Kitasatosporales</taxon>
        <taxon>Streptomycetaceae</taxon>
        <taxon>Streptomyces</taxon>
    </lineage>
</organism>
<dbReference type="InterPro" id="IPR007136">
    <property type="entry name" value="DUF347"/>
</dbReference>
<feature type="transmembrane region" description="Helical" evidence="1">
    <location>
        <begin position="166"/>
        <end position="183"/>
    </location>
</feature>
<reference evidence="3" key="1">
    <citation type="journal article" date="2019" name="Int. J. Syst. Evol. Microbiol.">
        <title>The Global Catalogue of Microorganisms (GCM) 10K type strain sequencing project: providing services to taxonomists for standard genome sequencing and annotation.</title>
        <authorList>
            <consortium name="The Broad Institute Genomics Platform"/>
            <consortium name="The Broad Institute Genome Sequencing Center for Infectious Disease"/>
            <person name="Wu L."/>
            <person name="Ma J."/>
        </authorList>
    </citation>
    <scope>NUCLEOTIDE SEQUENCE [LARGE SCALE GENOMIC DNA]</scope>
    <source>
        <strain evidence="3">JCM 17138</strain>
    </source>
</reference>
<feature type="transmembrane region" description="Helical" evidence="1">
    <location>
        <begin position="98"/>
        <end position="121"/>
    </location>
</feature>
<keyword evidence="1" id="KW-0472">Membrane</keyword>
<dbReference type="Pfam" id="PF03988">
    <property type="entry name" value="DUF347"/>
    <property type="match status" value="4"/>
</dbReference>
<name>A0ABP7HLI1_9ACTN</name>
<keyword evidence="1" id="KW-0812">Transmembrane</keyword>
<feature type="transmembrane region" description="Helical" evidence="1">
    <location>
        <begin position="127"/>
        <end position="146"/>
    </location>
</feature>
<feature type="transmembrane region" description="Helical" evidence="1">
    <location>
        <begin position="216"/>
        <end position="233"/>
    </location>
</feature>
<gene>
    <name evidence="2" type="ORF">GCM10022403_035660</name>
</gene>
<dbReference type="Proteomes" id="UP001501009">
    <property type="component" value="Unassembled WGS sequence"/>
</dbReference>